<dbReference type="Proteomes" id="UP000597038">
    <property type="component" value="Unassembled WGS sequence"/>
</dbReference>
<name>A0ABS0QLM4_9STAP</name>
<accession>A0ABS0QLM4</accession>
<evidence type="ECO:0008006" key="3">
    <source>
        <dbReference type="Google" id="ProtNLM"/>
    </source>
</evidence>
<reference evidence="1 2" key="1">
    <citation type="submission" date="2020-12" db="EMBL/GenBank/DDBJ databases">
        <title>Genomic analysis of Staphylococcus felis from a cat with skin infection.</title>
        <authorList>
            <person name="Aslantas O."/>
            <person name="Keskin O."/>
            <person name="Buyukaltay K."/>
            <person name="Gullu Yucetepe A."/>
        </authorList>
    </citation>
    <scope>NUCLEOTIDE SEQUENCE [LARGE SCALE GENOMIC DNA]</scope>
    <source>
        <strain evidence="1 2">HARRANVET</strain>
    </source>
</reference>
<evidence type="ECO:0000313" key="1">
    <source>
        <dbReference type="EMBL" id="MBH9580082.1"/>
    </source>
</evidence>
<proteinExistence type="predicted"/>
<comment type="caution">
    <text evidence="1">The sequence shown here is derived from an EMBL/GenBank/DDBJ whole genome shotgun (WGS) entry which is preliminary data.</text>
</comment>
<dbReference type="EMBL" id="JAEDAQ010000002">
    <property type="protein sequence ID" value="MBH9580082.1"/>
    <property type="molecule type" value="Genomic_DNA"/>
</dbReference>
<evidence type="ECO:0000313" key="2">
    <source>
        <dbReference type="Proteomes" id="UP000597038"/>
    </source>
</evidence>
<sequence length="179" mass="20393">MLNQNLILKLTNYVKSLGIKDTDIAQTIAHDVLLDPSAKGREYKAAKFRTLKFFSDDRKEYRNLATWQSISPTSLNSKTKNDLEGDESMLIDVIPYDDYNEKASAKLSNQRQLIIGLLDGADERTTAIVQSWLECDKPSYALVGRILGLSSKTVERSIKRLKRNYTFEQFGDYRECLSA</sequence>
<gene>
    <name evidence="1" type="ORF">I9026_01685</name>
</gene>
<protein>
    <recommendedName>
        <fullName evidence="3">Sigma-70 family RNA polymerase sigma factor</fullName>
    </recommendedName>
</protein>
<keyword evidence="2" id="KW-1185">Reference proteome</keyword>
<dbReference type="RefSeq" id="WP_115870731.1">
    <property type="nucleotide sequence ID" value="NZ_JAEDAQ010000002.1"/>
</dbReference>
<organism evidence="1 2">
    <name type="scientific">Staphylococcus felis</name>
    <dbReference type="NCBI Taxonomy" id="46127"/>
    <lineage>
        <taxon>Bacteria</taxon>
        <taxon>Bacillati</taxon>
        <taxon>Bacillota</taxon>
        <taxon>Bacilli</taxon>
        <taxon>Bacillales</taxon>
        <taxon>Staphylococcaceae</taxon>
        <taxon>Staphylococcus</taxon>
    </lineage>
</organism>